<dbReference type="InterPro" id="IPR009218">
    <property type="entry name" value="HD_phosphohydro"/>
</dbReference>
<dbReference type="Gene3D" id="1.10.472.50">
    <property type="entry name" value="HD-domain/PDEase-like"/>
    <property type="match status" value="1"/>
</dbReference>
<dbReference type="OrthoDB" id="9808993at2"/>
<dbReference type="SUPFAM" id="SSF109604">
    <property type="entry name" value="HD-domain/PDEase-like"/>
    <property type="match status" value="1"/>
</dbReference>
<dbReference type="PIRSF" id="PIRSF035170">
    <property type="entry name" value="HD_phosphohydro"/>
    <property type="match status" value="1"/>
</dbReference>
<dbReference type="EMBL" id="PRLP01000012">
    <property type="protein sequence ID" value="PPC78786.1"/>
    <property type="molecule type" value="Genomic_DNA"/>
</dbReference>
<dbReference type="PANTHER" id="PTHR21174:SF0">
    <property type="entry name" value="HD PHOSPHOHYDROLASE FAMILY PROTEIN-RELATED"/>
    <property type="match status" value="1"/>
</dbReference>
<proteinExistence type="predicted"/>
<evidence type="ECO:0000313" key="2">
    <source>
        <dbReference type="Proteomes" id="UP000238196"/>
    </source>
</evidence>
<dbReference type="Proteomes" id="UP000238196">
    <property type="component" value="Unassembled WGS sequence"/>
</dbReference>
<reference evidence="1 2" key="1">
    <citation type="submission" date="2018-02" db="EMBL/GenBank/DDBJ databases">
        <title>novel marine gammaproteobacteria from coastal saline agro ecosystem.</title>
        <authorList>
            <person name="Krishnan R."/>
            <person name="Ramesh Kumar N."/>
        </authorList>
    </citation>
    <scope>NUCLEOTIDE SEQUENCE [LARGE SCALE GENOMIC DNA]</scope>
    <source>
        <strain evidence="1 2">228</strain>
    </source>
</reference>
<name>A0A2S5KWY4_9PROT</name>
<accession>A0A2S5KWY4</accession>
<comment type="caution">
    <text evidence="1">The sequence shown here is derived from an EMBL/GenBank/DDBJ whole genome shotgun (WGS) entry which is preliminary data.</text>
</comment>
<keyword evidence="1" id="KW-0675">Receptor</keyword>
<gene>
    <name evidence="1" type="ORF">C4K68_04025</name>
</gene>
<dbReference type="AlphaFoldDB" id="A0A2S5KWY4"/>
<evidence type="ECO:0000313" key="1">
    <source>
        <dbReference type="EMBL" id="PPC78786.1"/>
    </source>
</evidence>
<protein>
    <submittedName>
        <fullName evidence="1">N-methyl-D-aspartate receptor NMDAR2C subunit</fullName>
    </submittedName>
</protein>
<organism evidence="1 2">
    <name type="scientific">Proteobacteria bacterium 228</name>
    <dbReference type="NCBI Taxonomy" id="2083153"/>
    <lineage>
        <taxon>Bacteria</taxon>
        <taxon>Pseudomonadati</taxon>
        <taxon>Pseudomonadota</taxon>
    </lineage>
</organism>
<dbReference type="PANTHER" id="PTHR21174">
    <property type="match status" value="1"/>
</dbReference>
<sequence length="193" mass="21859">MYLAADSTSLYGQLLRCYTEPHRHYHRQQHIHACLKLLDAVRSQASRPDEIALAIWFHDAIYDTHQADNEEQSACWAERFLREHHGDDAVIQRVAGMIRATAGHDAADDADTALMLDIDLSILGASAEVFDQYDQAIRGEYAWVDEAAYRVGRAKVLQQFLQRPVIYLTPALRQRFEVQARANLQRAIAALAG</sequence>